<comment type="subunit">
    <text evidence="7">Monomer and homodimer.</text>
</comment>
<evidence type="ECO:0000256" key="4">
    <source>
        <dbReference type="ARBA" id="ARBA00022552"/>
    </source>
</evidence>
<keyword evidence="7" id="KW-0238">DNA-binding</keyword>
<dbReference type="Proteomes" id="UP000075880">
    <property type="component" value="Unassembled WGS sequence"/>
</dbReference>
<sequence>MEESSSIADVDRAAYGELRDSVVFIQRNEQLSLAIENIKESLNVARNEYKNYGSFTFEEKARYDTLLAYSVNSLLWMFQKLTGATEMTESIKDELGRVRKAMERTTELHASATERPRLNQPAMKRFIRAGLFELNKPGKSTDTPPNKKKRFDD</sequence>
<keyword evidence="4 7" id="KW-0698">rRNA processing</keyword>
<dbReference type="GO" id="GO:0005737">
    <property type="term" value="C:cytoplasm"/>
    <property type="evidence" value="ECO:0007669"/>
    <property type="project" value="UniProtKB-SubCell"/>
</dbReference>
<comment type="subcellular location">
    <subcellularLocation>
        <location evidence="7">Cytoplasm</location>
    </subcellularLocation>
    <subcellularLocation>
        <location evidence="7">Nucleus</location>
        <location evidence="7">Nucleolus</location>
    </subcellularLocation>
    <subcellularLocation>
        <location evidence="1 7">Nucleus</location>
    </subcellularLocation>
</comment>
<keyword evidence="5 7" id="KW-0694">RNA-binding</keyword>
<dbReference type="GO" id="GO:0003723">
    <property type="term" value="F:RNA binding"/>
    <property type="evidence" value="ECO:0007669"/>
    <property type="project" value="UniProtKB-UniRule"/>
</dbReference>
<evidence type="ECO:0000256" key="1">
    <source>
        <dbReference type="ARBA" id="ARBA00004123"/>
    </source>
</evidence>
<evidence type="ECO:0000256" key="5">
    <source>
        <dbReference type="ARBA" id="ARBA00022884"/>
    </source>
</evidence>
<dbReference type="GO" id="GO:0000460">
    <property type="term" value="P:maturation of 5.8S rRNA"/>
    <property type="evidence" value="ECO:0007669"/>
    <property type="project" value="TreeGrafter"/>
</dbReference>
<dbReference type="GO" id="GO:0000178">
    <property type="term" value="C:exosome (RNase complex)"/>
    <property type="evidence" value="ECO:0007669"/>
    <property type="project" value="TreeGrafter"/>
</dbReference>
<evidence type="ECO:0000313" key="9">
    <source>
        <dbReference type="EnsemblMetazoa" id="ENSAATROPP015855"/>
    </source>
</evidence>
<dbReference type="PANTHER" id="PTHR15341">
    <property type="entry name" value="SUN-COR STEROID HORMONE RECEPTOR CO-REPRESSOR"/>
    <property type="match status" value="1"/>
</dbReference>
<dbReference type="AlphaFoldDB" id="A0AAG5DXW1"/>
<feature type="region of interest" description="Disordered" evidence="8">
    <location>
        <begin position="133"/>
        <end position="153"/>
    </location>
</feature>
<dbReference type="GO" id="GO:0005730">
    <property type="term" value="C:nucleolus"/>
    <property type="evidence" value="ECO:0007669"/>
    <property type="project" value="UniProtKB-SubCell"/>
</dbReference>
<evidence type="ECO:0000256" key="3">
    <source>
        <dbReference type="ARBA" id="ARBA00015212"/>
    </source>
</evidence>
<dbReference type="InterPro" id="IPR007146">
    <property type="entry name" value="Sas10/Utp3/C1D"/>
</dbReference>
<evidence type="ECO:0000313" key="10">
    <source>
        <dbReference type="Proteomes" id="UP000075880"/>
    </source>
</evidence>
<evidence type="ECO:0000256" key="8">
    <source>
        <dbReference type="SAM" id="MobiDB-lite"/>
    </source>
</evidence>
<proteinExistence type="inferred from homology"/>
<accession>A0AAG5DXW1</accession>
<evidence type="ECO:0000256" key="6">
    <source>
        <dbReference type="ARBA" id="ARBA00023242"/>
    </source>
</evidence>
<dbReference type="EnsemblMetazoa" id="ENSAATROPT017908">
    <property type="protein sequence ID" value="ENSAATROPP015855"/>
    <property type="gene ID" value="ENSAATROPG014617"/>
</dbReference>
<protein>
    <recommendedName>
        <fullName evidence="3 7">Nuclear nucleic acid-binding protein C1D</fullName>
    </recommendedName>
</protein>
<organism evidence="9 10">
    <name type="scientific">Anopheles atroparvus</name>
    <name type="common">European mosquito</name>
    <dbReference type="NCBI Taxonomy" id="41427"/>
    <lineage>
        <taxon>Eukaryota</taxon>
        <taxon>Metazoa</taxon>
        <taxon>Ecdysozoa</taxon>
        <taxon>Arthropoda</taxon>
        <taxon>Hexapoda</taxon>
        <taxon>Insecta</taxon>
        <taxon>Pterygota</taxon>
        <taxon>Neoptera</taxon>
        <taxon>Endopterygota</taxon>
        <taxon>Diptera</taxon>
        <taxon>Nematocera</taxon>
        <taxon>Culicoidea</taxon>
        <taxon>Culicidae</taxon>
        <taxon>Anophelinae</taxon>
        <taxon>Anopheles</taxon>
    </lineage>
</organism>
<keyword evidence="6 7" id="KW-0539">Nucleus</keyword>
<dbReference type="GO" id="GO:0010468">
    <property type="term" value="P:regulation of gene expression"/>
    <property type="evidence" value="ECO:0007669"/>
    <property type="project" value="TreeGrafter"/>
</dbReference>
<comment type="function">
    <text evidence="7">Plays a role in the recruitment of the exosome to pre-rRNA to mediate the 3'-5' end processing of the 5.8S rRNA.</text>
</comment>
<reference evidence="9" key="1">
    <citation type="submission" date="2024-04" db="UniProtKB">
        <authorList>
            <consortium name="EnsemblMetazoa"/>
        </authorList>
    </citation>
    <scope>IDENTIFICATION</scope>
    <source>
        <strain evidence="9">EBRO</strain>
    </source>
</reference>
<evidence type="ECO:0000256" key="2">
    <source>
        <dbReference type="ARBA" id="ARBA00009154"/>
    </source>
</evidence>
<comment type="similarity">
    <text evidence="2 7">Belongs to the C1D family.</text>
</comment>
<dbReference type="GO" id="GO:0003677">
    <property type="term" value="F:DNA binding"/>
    <property type="evidence" value="ECO:0007669"/>
    <property type="project" value="UniProtKB-KW"/>
</dbReference>
<dbReference type="Pfam" id="PF04000">
    <property type="entry name" value="Sas10_Utp3"/>
    <property type="match status" value="1"/>
</dbReference>
<evidence type="ECO:0000256" key="7">
    <source>
        <dbReference type="RuleBase" id="RU368003"/>
    </source>
</evidence>
<keyword evidence="7" id="KW-0963">Cytoplasm</keyword>
<keyword evidence="10" id="KW-1185">Reference proteome</keyword>
<dbReference type="InterPro" id="IPR011082">
    <property type="entry name" value="Exosome-assoc_fac/DNA_repair"/>
</dbReference>
<name>A0AAG5DXW1_ANOAO</name>
<dbReference type="PANTHER" id="PTHR15341:SF3">
    <property type="entry name" value="NUCLEAR NUCLEIC ACID-BINDING PROTEIN C1D"/>
    <property type="match status" value="1"/>
</dbReference>